<dbReference type="GO" id="GO:0008270">
    <property type="term" value="F:zinc ion binding"/>
    <property type="evidence" value="ECO:0007669"/>
    <property type="project" value="UniProtKB-KW"/>
</dbReference>
<feature type="compositionally biased region" description="Polar residues" evidence="2">
    <location>
        <begin position="215"/>
        <end position="232"/>
    </location>
</feature>
<keyword evidence="1" id="KW-0479">Metal-binding</keyword>
<keyword evidence="5" id="KW-1185">Reference proteome</keyword>
<accession>A0A4S8MD70</accession>
<dbReference type="InterPro" id="IPR013087">
    <property type="entry name" value="Znf_C2H2_type"/>
</dbReference>
<proteinExistence type="predicted"/>
<dbReference type="EMBL" id="ML179111">
    <property type="protein sequence ID" value="THU99953.1"/>
    <property type="molecule type" value="Genomic_DNA"/>
</dbReference>
<dbReference type="SUPFAM" id="SSF57667">
    <property type="entry name" value="beta-beta-alpha zinc fingers"/>
    <property type="match status" value="1"/>
</dbReference>
<dbReference type="PROSITE" id="PS00028">
    <property type="entry name" value="ZINC_FINGER_C2H2_1"/>
    <property type="match status" value="1"/>
</dbReference>
<organism evidence="4 5">
    <name type="scientific">Dendrothele bispora (strain CBS 962.96)</name>
    <dbReference type="NCBI Taxonomy" id="1314807"/>
    <lineage>
        <taxon>Eukaryota</taxon>
        <taxon>Fungi</taxon>
        <taxon>Dikarya</taxon>
        <taxon>Basidiomycota</taxon>
        <taxon>Agaricomycotina</taxon>
        <taxon>Agaricomycetes</taxon>
        <taxon>Agaricomycetidae</taxon>
        <taxon>Agaricales</taxon>
        <taxon>Agaricales incertae sedis</taxon>
        <taxon>Dendrothele</taxon>
    </lineage>
</organism>
<sequence length="417" mass="45858">MSYPSNFQEHDKGFVTIHDERTSYIVPVSEHPDSGQGPTISTRNCDGFLTGSPLDNPSCSLNTHRVGHGFDNYTRYGDNVYMVDNSIANPDFGPSLSGPHTVPGLWGGRDPARAAETFHGRTLTGLSRLHIGDEDSSPLDGMAMPPQSAMGYVSSTPQLCDTGISPPIPVGPDTPVTGLPQDSHAFPLPPYTDIYGHEEFYDGRQPAPDQYPSLALSTDDSSHQSTPWTTASSQVSFSVEIDAANDGTGNIQNHSINGNEHMLSPSTHSLATMHVESSQAHTDSVAHAQILQRDIATKLVDEHARSLRREGSDSIGSFICSICKKDLTAAHNLKYHLWSHFDFRPFHCQESGCPYKATAPHTLTRHAKKHNKKVEQPRPDFSGLPDWVNYDVQTQNRMAEITWRQVSHPTTEPRRSN</sequence>
<feature type="domain" description="C2H2-type" evidence="3">
    <location>
        <begin position="318"/>
        <end position="345"/>
    </location>
</feature>
<keyword evidence="1" id="KW-0863">Zinc-finger</keyword>
<evidence type="ECO:0000256" key="2">
    <source>
        <dbReference type="SAM" id="MobiDB-lite"/>
    </source>
</evidence>
<gene>
    <name evidence="4" type="ORF">K435DRAFT_794548</name>
</gene>
<feature type="region of interest" description="Disordered" evidence="2">
    <location>
        <begin position="201"/>
        <end position="232"/>
    </location>
</feature>
<dbReference type="InterPro" id="IPR036236">
    <property type="entry name" value="Znf_C2H2_sf"/>
</dbReference>
<dbReference type="SMART" id="SM00355">
    <property type="entry name" value="ZnF_C2H2"/>
    <property type="match status" value="2"/>
</dbReference>
<evidence type="ECO:0000259" key="3">
    <source>
        <dbReference type="PROSITE" id="PS50157"/>
    </source>
</evidence>
<dbReference type="PROSITE" id="PS50157">
    <property type="entry name" value="ZINC_FINGER_C2H2_2"/>
    <property type="match status" value="1"/>
</dbReference>
<evidence type="ECO:0000313" key="4">
    <source>
        <dbReference type="EMBL" id="THU99953.1"/>
    </source>
</evidence>
<name>A0A4S8MD70_DENBC</name>
<dbReference type="AlphaFoldDB" id="A0A4S8MD70"/>
<evidence type="ECO:0000256" key="1">
    <source>
        <dbReference type="PROSITE-ProRule" id="PRU00042"/>
    </source>
</evidence>
<evidence type="ECO:0000313" key="5">
    <source>
        <dbReference type="Proteomes" id="UP000297245"/>
    </source>
</evidence>
<dbReference type="Proteomes" id="UP000297245">
    <property type="component" value="Unassembled WGS sequence"/>
</dbReference>
<reference evidence="4 5" key="1">
    <citation type="journal article" date="2019" name="Nat. Ecol. Evol.">
        <title>Megaphylogeny resolves global patterns of mushroom evolution.</title>
        <authorList>
            <person name="Varga T."/>
            <person name="Krizsan K."/>
            <person name="Foldi C."/>
            <person name="Dima B."/>
            <person name="Sanchez-Garcia M."/>
            <person name="Sanchez-Ramirez S."/>
            <person name="Szollosi G.J."/>
            <person name="Szarkandi J.G."/>
            <person name="Papp V."/>
            <person name="Albert L."/>
            <person name="Andreopoulos W."/>
            <person name="Angelini C."/>
            <person name="Antonin V."/>
            <person name="Barry K.W."/>
            <person name="Bougher N.L."/>
            <person name="Buchanan P."/>
            <person name="Buyck B."/>
            <person name="Bense V."/>
            <person name="Catcheside P."/>
            <person name="Chovatia M."/>
            <person name="Cooper J."/>
            <person name="Damon W."/>
            <person name="Desjardin D."/>
            <person name="Finy P."/>
            <person name="Geml J."/>
            <person name="Haridas S."/>
            <person name="Hughes K."/>
            <person name="Justo A."/>
            <person name="Karasinski D."/>
            <person name="Kautmanova I."/>
            <person name="Kiss B."/>
            <person name="Kocsube S."/>
            <person name="Kotiranta H."/>
            <person name="LaButti K.M."/>
            <person name="Lechner B.E."/>
            <person name="Liimatainen K."/>
            <person name="Lipzen A."/>
            <person name="Lukacs Z."/>
            <person name="Mihaltcheva S."/>
            <person name="Morgado L.N."/>
            <person name="Niskanen T."/>
            <person name="Noordeloos M.E."/>
            <person name="Ohm R.A."/>
            <person name="Ortiz-Santana B."/>
            <person name="Ovrebo C."/>
            <person name="Racz N."/>
            <person name="Riley R."/>
            <person name="Savchenko A."/>
            <person name="Shiryaev A."/>
            <person name="Soop K."/>
            <person name="Spirin V."/>
            <person name="Szebenyi C."/>
            <person name="Tomsovsky M."/>
            <person name="Tulloss R.E."/>
            <person name="Uehling J."/>
            <person name="Grigoriev I.V."/>
            <person name="Vagvolgyi C."/>
            <person name="Papp T."/>
            <person name="Martin F.M."/>
            <person name="Miettinen O."/>
            <person name="Hibbett D.S."/>
            <person name="Nagy L.G."/>
        </authorList>
    </citation>
    <scope>NUCLEOTIDE SEQUENCE [LARGE SCALE GENOMIC DNA]</scope>
    <source>
        <strain evidence="4 5">CBS 962.96</strain>
    </source>
</reference>
<keyword evidence="1" id="KW-0862">Zinc</keyword>
<protein>
    <recommendedName>
        <fullName evidence="3">C2H2-type domain-containing protein</fullName>
    </recommendedName>
</protein>
<dbReference type="Gene3D" id="3.30.160.60">
    <property type="entry name" value="Classic Zinc Finger"/>
    <property type="match status" value="1"/>
</dbReference>